<dbReference type="GO" id="GO:0008897">
    <property type="term" value="F:holo-[acyl-carrier-protein] synthase activity"/>
    <property type="evidence" value="ECO:0007669"/>
    <property type="project" value="InterPro"/>
</dbReference>
<keyword evidence="6" id="KW-0443">Lipid metabolism</keyword>
<evidence type="ECO:0000259" key="8">
    <source>
        <dbReference type="Pfam" id="PF01648"/>
    </source>
</evidence>
<gene>
    <name evidence="9" type="ORF">METZ01_LOCUS160252</name>
</gene>
<proteinExistence type="inferred from homology"/>
<keyword evidence="7" id="KW-0275">Fatty acid biosynthesis</keyword>
<keyword evidence="2" id="KW-0808">Transferase</keyword>
<evidence type="ECO:0000256" key="2">
    <source>
        <dbReference type="ARBA" id="ARBA00022679"/>
    </source>
</evidence>
<dbReference type="GO" id="GO:0000287">
    <property type="term" value="F:magnesium ion binding"/>
    <property type="evidence" value="ECO:0007669"/>
    <property type="project" value="InterPro"/>
</dbReference>
<dbReference type="NCBIfam" id="TIGR00556">
    <property type="entry name" value="pantethn_trn"/>
    <property type="match status" value="1"/>
</dbReference>
<sequence length="128" mass="14015">MLITGIDIIEIARIGDVLNKYGVRFLNRIYTDSEQKYCRGRAAQLASRFAAKEAVMKALGTGVRGVGWKDIEIKRERGGPPYIQLHGRGQARASKIGLSDISISLSHSNEFAVASVVGQAEQGNRITR</sequence>
<keyword evidence="3" id="KW-0479">Metal-binding</keyword>
<evidence type="ECO:0000256" key="4">
    <source>
        <dbReference type="ARBA" id="ARBA00022832"/>
    </source>
</evidence>
<dbReference type="InterPro" id="IPR037143">
    <property type="entry name" value="4-PPantetheinyl_Trfase_dom_sf"/>
</dbReference>
<organism evidence="9">
    <name type="scientific">marine metagenome</name>
    <dbReference type="NCBI Taxonomy" id="408172"/>
    <lineage>
        <taxon>unclassified sequences</taxon>
        <taxon>metagenomes</taxon>
        <taxon>ecological metagenomes</taxon>
    </lineage>
</organism>
<name>A0A382B105_9ZZZZ</name>
<evidence type="ECO:0000256" key="7">
    <source>
        <dbReference type="ARBA" id="ARBA00023160"/>
    </source>
</evidence>
<keyword evidence="4" id="KW-0276">Fatty acid metabolism</keyword>
<dbReference type="InterPro" id="IPR008278">
    <property type="entry name" value="4-PPantetheinyl_Trfase_dom"/>
</dbReference>
<dbReference type="SUPFAM" id="SSF56214">
    <property type="entry name" value="4'-phosphopantetheinyl transferase"/>
    <property type="match status" value="1"/>
</dbReference>
<evidence type="ECO:0000256" key="6">
    <source>
        <dbReference type="ARBA" id="ARBA00023098"/>
    </source>
</evidence>
<feature type="domain" description="4'-phosphopantetheinyl transferase" evidence="8">
    <location>
        <begin position="5"/>
        <end position="99"/>
    </location>
</feature>
<dbReference type="HAMAP" id="MF_00101">
    <property type="entry name" value="AcpS"/>
    <property type="match status" value="1"/>
</dbReference>
<dbReference type="EMBL" id="UINC01027703">
    <property type="protein sequence ID" value="SVB07398.1"/>
    <property type="molecule type" value="Genomic_DNA"/>
</dbReference>
<accession>A0A382B105</accession>
<dbReference type="AlphaFoldDB" id="A0A382B105"/>
<evidence type="ECO:0000256" key="1">
    <source>
        <dbReference type="ARBA" id="ARBA00022516"/>
    </source>
</evidence>
<dbReference type="Pfam" id="PF01648">
    <property type="entry name" value="ACPS"/>
    <property type="match status" value="1"/>
</dbReference>
<evidence type="ECO:0000313" key="9">
    <source>
        <dbReference type="EMBL" id="SVB07398.1"/>
    </source>
</evidence>
<keyword evidence="1" id="KW-0444">Lipid biosynthesis</keyword>
<evidence type="ECO:0000256" key="3">
    <source>
        <dbReference type="ARBA" id="ARBA00022723"/>
    </source>
</evidence>
<dbReference type="NCBIfam" id="TIGR00516">
    <property type="entry name" value="acpS"/>
    <property type="match status" value="1"/>
</dbReference>
<protein>
    <recommendedName>
        <fullName evidence="8">4'-phosphopantetheinyl transferase domain-containing protein</fullName>
    </recommendedName>
</protein>
<dbReference type="Gene3D" id="3.90.470.20">
    <property type="entry name" value="4'-phosphopantetheinyl transferase domain"/>
    <property type="match status" value="1"/>
</dbReference>
<dbReference type="InterPro" id="IPR004568">
    <property type="entry name" value="Ppantetheine-prot_Trfase_dom"/>
</dbReference>
<evidence type="ECO:0000256" key="5">
    <source>
        <dbReference type="ARBA" id="ARBA00022842"/>
    </source>
</evidence>
<dbReference type="InterPro" id="IPR002582">
    <property type="entry name" value="ACPS"/>
</dbReference>
<keyword evidence="5" id="KW-0460">Magnesium</keyword>
<reference evidence="9" key="1">
    <citation type="submission" date="2018-05" db="EMBL/GenBank/DDBJ databases">
        <authorList>
            <person name="Lanie J.A."/>
            <person name="Ng W.-L."/>
            <person name="Kazmierczak K.M."/>
            <person name="Andrzejewski T.M."/>
            <person name="Davidsen T.M."/>
            <person name="Wayne K.J."/>
            <person name="Tettelin H."/>
            <person name="Glass J.I."/>
            <person name="Rusch D."/>
            <person name="Podicherti R."/>
            <person name="Tsui H.-C.T."/>
            <person name="Winkler M.E."/>
        </authorList>
    </citation>
    <scope>NUCLEOTIDE SEQUENCE</scope>
</reference>
<dbReference type="GO" id="GO:0006633">
    <property type="term" value="P:fatty acid biosynthetic process"/>
    <property type="evidence" value="ECO:0007669"/>
    <property type="project" value="UniProtKB-KW"/>
</dbReference>